<dbReference type="GO" id="GO:0042254">
    <property type="term" value="P:ribosome biogenesis"/>
    <property type="evidence" value="ECO:0007669"/>
    <property type="project" value="TreeGrafter"/>
</dbReference>
<dbReference type="InterPro" id="IPR051972">
    <property type="entry name" value="Glutamate-rich_WD_repeat"/>
</dbReference>
<dbReference type="VEuPathDB" id="PlasmoDB:PmUG01_05030900"/>
<reference evidence="9 10" key="1">
    <citation type="submission" date="2016-06" db="EMBL/GenBank/DDBJ databases">
        <authorList>
            <consortium name="Pathogen Informatics"/>
        </authorList>
    </citation>
    <scope>NUCLEOTIDE SEQUENCE [LARGE SCALE GENOMIC DNA]</scope>
    <source>
        <strain evidence="9">PmlGA01</strain>
    </source>
</reference>
<keyword evidence="4" id="KW-0539">Nucleus</keyword>
<sequence>MAEEIEADESAYDMLFSPVTPWPCLSFDFILDNFSYNNISSDKLKNEYDQIKNGEITIQALKYPIDICCVAGAQASKGQINSIYLIKWSNLNKLSSSQTDEGEDSTDSEDNEVDDHGDGRVEDHVHDNVHNCKDGKKKKLNRLKDHSEEGKKEKGKKGKDTKSSVICKSIKHEYGCINRIKVSKKINSLVAAWCEDSNVYIYEISDEMKNLNDRPYNEEIEKGPLHIFEKHTNEGFSLDWNPIHAAKLLTGDNDGNLYLWKPDNLDRWTYDHLNLANEAGYDRVMSSSMSSSMSTCMSSGMNSGNNFVRGGQSIEDVQWSKRGSGLGNVFSMCSTDKSIRILDVRNLNSVSKNSKYTNNIHIENAHASDVNVLCWNENFEYLLASGGDDNVVKIWDIRNFKNSVAELIYHKKPISSISWHYKDTYVLLASSLDNSITIWDLSVESETLDHSLSLYPDQLLFEHLNQNFITDAKFHPLHPGVVVSTSNDNFNIFKTCNV</sequence>
<dbReference type="Proteomes" id="UP000219799">
    <property type="component" value="Chromosome 5"/>
</dbReference>
<keyword evidence="2 6" id="KW-0853">WD repeat</keyword>
<dbReference type="InterPro" id="IPR015943">
    <property type="entry name" value="WD40/YVTN_repeat-like_dom_sf"/>
</dbReference>
<feature type="compositionally biased region" description="Basic and acidic residues" evidence="7">
    <location>
        <begin position="114"/>
        <end position="134"/>
    </location>
</feature>
<dbReference type="EMBL" id="LT594493">
    <property type="protein sequence ID" value="SBT74973.1"/>
    <property type="molecule type" value="Genomic_DNA"/>
</dbReference>
<evidence type="ECO:0000256" key="1">
    <source>
        <dbReference type="ARBA" id="ARBA00004123"/>
    </source>
</evidence>
<evidence type="ECO:0000313" key="10">
    <source>
        <dbReference type="Proteomes" id="UP000219799"/>
    </source>
</evidence>
<dbReference type="SUPFAM" id="SSF50978">
    <property type="entry name" value="WD40 repeat-like"/>
    <property type="match status" value="1"/>
</dbReference>
<evidence type="ECO:0000256" key="5">
    <source>
        <dbReference type="ARBA" id="ARBA00040876"/>
    </source>
</evidence>
<dbReference type="InterPro" id="IPR019775">
    <property type="entry name" value="WD40_repeat_CS"/>
</dbReference>
<dbReference type="SMART" id="SM00320">
    <property type="entry name" value="WD40"/>
    <property type="match status" value="6"/>
</dbReference>
<dbReference type="Pfam" id="PF12265">
    <property type="entry name" value="CAF1C_H4-bd"/>
    <property type="match status" value="1"/>
</dbReference>
<feature type="domain" description="Histone-binding protein RBBP4-like N-terminal" evidence="8">
    <location>
        <begin position="3"/>
        <end position="92"/>
    </location>
</feature>
<dbReference type="PRINTS" id="PR00320">
    <property type="entry name" value="GPROTEINBRPT"/>
</dbReference>
<dbReference type="AlphaFoldDB" id="A0A1C3KLW0"/>
<comment type="subcellular location">
    <subcellularLocation>
        <location evidence="1">Nucleus</location>
    </subcellularLocation>
</comment>
<dbReference type="InterPro" id="IPR001680">
    <property type="entry name" value="WD40_rpt"/>
</dbReference>
<feature type="repeat" description="WD" evidence="6">
    <location>
        <begin position="228"/>
        <end position="261"/>
    </location>
</feature>
<dbReference type="InterPro" id="IPR022052">
    <property type="entry name" value="Histone-bd_RBBP4-like_N"/>
</dbReference>
<evidence type="ECO:0000256" key="6">
    <source>
        <dbReference type="PROSITE-ProRule" id="PRU00221"/>
    </source>
</evidence>
<evidence type="ECO:0000256" key="7">
    <source>
        <dbReference type="SAM" id="MobiDB-lite"/>
    </source>
</evidence>
<feature type="repeat" description="WD" evidence="6">
    <location>
        <begin position="407"/>
        <end position="449"/>
    </location>
</feature>
<organism evidence="9 10">
    <name type="scientific">Plasmodium malariae</name>
    <dbReference type="NCBI Taxonomy" id="5858"/>
    <lineage>
        <taxon>Eukaryota</taxon>
        <taxon>Sar</taxon>
        <taxon>Alveolata</taxon>
        <taxon>Apicomplexa</taxon>
        <taxon>Aconoidasida</taxon>
        <taxon>Haemosporida</taxon>
        <taxon>Plasmodiidae</taxon>
        <taxon>Plasmodium</taxon>
        <taxon>Plasmodium (Plasmodium)</taxon>
    </lineage>
</organism>
<evidence type="ECO:0000259" key="8">
    <source>
        <dbReference type="Pfam" id="PF12265"/>
    </source>
</evidence>
<dbReference type="PANTHER" id="PTHR45903">
    <property type="entry name" value="GLUTAMATE-RICH WD REPEAT-CONTAINING PROTEIN 1"/>
    <property type="match status" value="1"/>
</dbReference>
<evidence type="ECO:0000256" key="2">
    <source>
        <dbReference type="ARBA" id="ARBA00022574"/>
    </source>
</evidence>
<protein>
    <recommendedName>
        <fullName evidence="5">Glutamate-rich WD repeat-containing protein 1</fullName>
    </recommendedName>
</protein>
<accession>A0A1C3KLW0</accession>
<dbReference type="PROSITE" id="PS50294">
    <property type="entry name" value="WD_REPEATS_REGION"/>
    <property type="match status" value="2"/>
</dbReference>
<feature type="compositionally biased region" description="Basic and acidic residues" evidence="7">
    <location>
        <begin position="142"/>
        <end position="160"/>
    </location>
</feature>
<feature type="compositionally biased region" description="Acidic residues" evidence="7">
    <location>
        <begin position="100"/>
        <end position="113"/>
    </location>
</feature>
<dbReference type="GO" id="GO:0005730">
    <property type="term" value="C:nucleolus"/>
    <property type="evidence" value="ECO:0007669"/>
    <property type="project" value="TreeGrafter"/>
</dbReference>
<dbReference type="PROSITE" id="PS00678">
    <property type="entry name" value="WD_REPEATS_1"/>
    <property type="match status" value="2"/>
</dbReference>
<evidence type="ECO:0000256" key="3">
    <source>
        <dbReference type="ARBA" id="ARBA00022737"/>
    </source>
</evidence>
<name>A0A1C3KLW0_PLAMA</name>
<feature type="repeat" description="WD" evidence="6">
    <location>
        <begin position="363"/>
        <end position="405"/>
    </location>
</feature>
<keyword evidence="3" id="KW-0677">Repeat</keyword>
<dbReference type="InterPro" id="IPR036322">
    <property type="entry name" value="WD40_repeat_dom_sf"/>
</dbReference>
<dbReference type="PANTHER" id="PTHR45903:SF1">
    <property type="entry name" value="GLUTAMATE-RICH WD REPEAT-CONTAINING PROTEIN 1"/>
    <property type="match status" value="1"/>
</dbReference>
<evidence type="ECO:0000313" key="9">
    <source>
        <dbReference type="EMBL" id="SBT74973.1"/>
    </source>
</evidence>
<dbReference type="Pfam" id="PF00400">
    <property type="entry name" value="WD40"/>
    <property type="match status" value="2"/>
</dbReference>
<gene>
    <name evidence="9" type="primary">RRB1</name>
    <name evidence="9" type="ORF">PMLGA01_050020000</name>
</gene>
<dbReference type="PROSITE" id="PS50082">
    <property type="entry name" value="WD_REPEATS_2"/>
    <property type="match status" value="3"/>
</dbReference>
<dbReference type="InterPro" id="IPR020472">
    <property type="entry name" value="WD40_PAC1"/>
</dbReference>
<feature type="region of interest" description="Disordered" evidence="7">
    <location>
        <begin position="96"/>
        <end position="160"/>
    </location>
</feature>
<dbReference type="Gene3D" id="2.130.10.10">
    <property type="entry name" value="YVTN repeat-like/Quinoprotein amine dehydrogenase"/>
    <property type="match status" value="1"/>
</dbReference>
<proteinExistence type="predicted"/>
<evidence type="ECO:0000256" key="4">
    <source>
        <dbReference type="ARBA" id="ARBA00023242"/>
    </source>
</evidence>